<dbReference type="OMA" id="AGDINFW"/>
<protein>
    <submittedName>
        <fullName evidence="3">Uncharacterized protein LOC106152340</fullName>
    </submittedName>
</protein>
<dbReference type="PANTHER" id="PTHR39297">
    <property type="entry name" value="CUB DOMAIN-CONTAINING PROTEIN"/>
    <property type="match status" value="1"/>
</dbReference>
<dbReference type="OrthoDB" id="10054965at2759"/>
<dbReference type="RefSeq" id="XP_013381340.1">
    <property type="nucleotide sequence ID" value="XM_013525886.2"/>
</dbReference>
<evidence type="ECO:0000313" key="2">
    <source>
        <dbReference type="Proteomes" id="UP000085678"/>
    </source>
</evidence>
<feature type="signal peptide" evidence="1">
    <location>
        <begin position="1"/>
        <end position="23"/>
    </location>
</feature>
<dbReference type="GeneID" id="106152340"/>
<accession>A0A1S3H5C6</accession>
<proteinExistence type="predicted"/>
<gene>
    <name evidence="3" type="primary">LOC106152340</name>
</gene>
<keyword evidence="2" id="KW-1185">Reference proteome</keyword>
<feature type="chain" id="PRO_5010383583" evidence="1">
    <location>
        <begin position="24"/>
        <end position="215"/>
    </location>
</feature>
<keyword evidence="1" id="KW-0732">Signal</keyword>
<organism evidence="2 3">
    <name type="scientific">Lingula anatina</name>
    <name type="common">Brachiopod</name>
    <name type="synonym">Lingula unguis</name>
    <dbReference type="NCBI Taxonomy" id="7574"/>
    <lineage>
        <taxon>Eukaryota</taxon>
        <taxon>Metazoa</taxon>
        <taxon>Spiralia</taxon>
        <taxon>Lophotrochozoa</taxon>
        <taxon>Brachiopoda</taxon>
        <taxon>Linguliformea</taxon>
        <taxon>Lingulata</taxon>
        <taxon>Lingulida</taxon>
        <taxon>Linguloidea</taxon>
        <taxon>Lingulidae</taxon>
        <taxon>Lingula</taxon>
    </lineage>
</organism>
<name>A0A1S3H5C6_LINAN</name>
<evidence type="ECO:0000313" key="3">
    <source>
        <dbReference type="RefSeq" id="XP_013381340.1"/>
    </source>
</evidence>
<sequence length="215" mass="24161">MEFQLKTLLLLAIFLVLLSVSEAAQCSNPIDYVLIAPENYDRNFSSLTKEGGRPLGFNASTWYYEQDIQNPCVKLSNTQNVEIQILIETNPPARICVRDQADTSTCGQGTVTKCPHASIANNMYFEFYCNAQCEEGDVNFWYRLAMSAPNEENWCFNQRSEFPSDLAPINPIVVDVKTTPKPNRADGLLTRTSPILHLISALACIFVLEKMSFCN</sequence>
<dbReference type="KEGG" id="lak:106152340"/>
<dbReference type="InParanoid" id="A0A1S3H5C6"/>
<dbReference type="AlphaFoldDB" id="A0A1S3H5C6"/>
<dbReference type="Proteomes" id="UP000085678">
    <property type="component" value="Unplaced"/>
</dbReference>
<dbReference type="PANTHER" id="PTHR39297:SF1">
    <property type="entry name" value="CUB DOMAIN-CONTAINING PROTEIN"/>
    <property type="match status" value="1"/>
</dbReference>
<reference evidence="3" key="1">
    <citation type="submission" date="2025-08" db="UniProtKB">
        <authorList>
            <consortium name="RefSeq"/>
        </authorList>
    </citation>
    <scope>IDENTIFICATION</scope>
    <source>
        <tissue evidence="3">Gonads</tissue>
    </source>
</reference>
<evidence type="ECO:0000256" key="1">
    <source>
        <dbReference type="SAM" id="SignalP"/>
    </source>
</evidence>